<reference evidence="1" key="1">
    <citation type="submission" date="2023-10" db="EMBL/GenBank/DDBJ databases">
        <title>Genome assembly of Pristionchus species.</title>
        <authorList>
            <person name="Yoshida K."/>
            <person name="Sommer R.J."/>
        </authorList>
    </citation>
    <scope>NUCLEOTIDE SEQUENCE</scope>
    <source>
        <strain evidence="1">RS0144</strain>
    </source>
</reference>
<dbReference type="Proteomes" id="UP001432027">
    <property type="component" value="Unassembled WGS sequence"/>
</dbReference>
<name>A0AAV5U9Y1_9BILA</name>
<evidence type="ECO:0000313" key="1">
    <source>
        <dbReference type="EMBL" id="GMT03695.1"/>
    </source>
</evidence>
<dbReference type="AlphaFoldDB" id="A0AAV5U9Y1"/>
<feature type="non-terminal residue" evidence="1">
    <location>
        <position position="129"/>
    </location>
</feature>
<feature type="non-terminal residue" evidence="1">
    <location>
        <position position="1"/>
    </location>
</feature>
<comment type="caution">
    <text evidence="1">The sequence shown here is derived from an EMBL/GenBank/DDBJ whole genome shotgun (WGS) entry which is preliminary data.</text>
</comment>
<dbReference type="EMBL" id="BTSX01000006">
    <property type="protein sequence ID" value="GMT03695.1"/>
    <property type="molecule type" value="Genomic_DNA"/>
</dbReference>
<protein>
    <submittedName>
        <fullName evidence="1">Uncharacterized protein</fullName>
    </submittedName>
</protein>
<sequence length="129" mass="15177">GVEAKRDLWKQFWPVFKETIKEIAMNKYSGKAIYSIAKSMEHLGLEGITEEDSAEIIELILYEVEAVKMRKMQKQEKKCEDSKVRSSERKEWVERDDEWKRLETEAIILGDSFVMKDLGLPEYEGMEKP</sequence>
<proteinExistence type="predicted"/>
<accession>A0AAV5U9Y1</accession>
<keyword evidence="2" id="KW-1185">Reference proteome</keyword>
<organism evidence="1 2">
    <name type="scientific">Pristionchus entomophagus</name>
    <dbReference type="NCBI Taxonomy" id="358040"/>
    <lineage>
        <taxon>Eukaryota</taxon>
        <taxon>Metazoa</taxon>
        <taxon>Ecdysozoa</taxon>
        <taxon>Nematoda</taxon>
        <taxon>Chromadorea</taxon>
        <taxon>Rhabditida</taxon>
        <taxon>Rhabditina</taxon>
        <taxon>Diplogasteromorpha</taxon>
        <taxon>Diplogasteroidea</taxon>
        <taxon>Neodiplogasteridae</taxon>
        <taxon>Pristionchus</taxon>
    </lineage>
</organism>
<gene>
    <name evidence="1" type="ORF">PENTCL1PPCAC_25869</name>
</gene>
<evidence type="ECO:0000313" key="2">
    <source>
        <dbReference type="Proteomes" id="UP001432027"/>
    </source>
</evidence>